<feature type="compositionally biased region" description="Low complexity" evidence="1">
    <location>
        <begin position="28"/>
        <end position="38"/>
    </location>
</feature>
<name>A0A0C3RWP2_PHLG1</name>
<reference evidence="2 3" key="1">
    <citation type="journal article" date="2014" name="PLoS Genet.">
        <title>Analysis of the Phlebiopsis gigantea genome, transcriptome and secretome provides insight into its pioneer colonization strategies of wood.</title>
        <authorList>
            <person name="Hori C."/>
            <person name="Ishida T."/>
            <person name="Igarashi K."/>
            <person name="Samejima M."/>
            <person name="Suzuki H."/>
            <person name="Master E."/>
            <person name="Ferreira P."/>
            <person name="Ruiz-Duenas F.J."/>
            <person name="Held B."/>
            <person name="Canessa P."/>
            <person name="Larrondo L.F."/>
            <person name="Schmoll M."/>
            <person name="Druzhinina I.S."/>
            <person name="Kubicek C.P."/>
            <person name="Gaskell J.A."/>
            <person name="Kersten P."/>
            <person name="St John F."/>
            <person name="Glasner J."/>
            <person name="Sabat G."/>
            <person name="Splinter BonDurant S."/>
            <person name="Syed K."/>
            <person name="Yadav J."/>
            <person name="Mgbeahuruike A.C."/>
            <person name="Kovalchuk A."/>
            <person name="Asiegbu F.O."/>
            <person name="Lackner G."/>
            <person name="Hoffmeister D."/>
            <person name="Rencoret J."/>
            <person name="Gutierrez A."/>
            <person name="Sun H."/>
            <person name="Lindquist E."/>
            <person name="Barry K."/>
            <person name="Riley R."/>
            <person name="Grigoriev I.V."/>
            <person name="Henrissat B."/>
            <person name="Kues U."/>
            <person name="Berka R.M."/>
            <person name="Martinez A.T."/>
            <person name="Covert S.F."/>
            <person name="Blanchette R.A."/>
            <person name="Cullen D."/>
        </authorList>
    </citation>
    <scope>NUCLEOTIDE SEQUENCE [LARGE SCALE GENOMIC DNA]</scope>
    <source>
        <strain evidence="2 3">11061_1 CR5-6</strain>
    </source>
</reference>
<feature type="compositionally biased region" description="Basic and acidic residues" evidence="1">
    <location>
        <begin position="319"/>
        <end position="333"/>
    </location>
</feature>
<organism evidence="2 3">
    <name type="scientific">Phlebiopsis gigantea (strain 11061_1 CR5-6)</name>
    <name type="common">White-rot fungus</name>
    <name type="synonym">Peniophora gigantea</name>
    <dbReference type="NCBI Taxonomy" id="745531"/>
    <lineage>
        <taxon>Eukaryota</taxon>
        <taxon>Fungi</taxon>
        <taxon>Dikarya</taxon>
        <taxon>Basidiomycota</taxon>
        <taxon>Agaricomycotina</taxon>
        <taxon>Agaricomycetes</taxon>
        <taxon>Polyporales</taxon>
        <taxon>Phanerochaetaceae</taxon>
        <taxon>Phlebiopsis</taxon>
    </lineage>
</organism>
<feature type="region of interest" description="Disordered" evidence="1">
    <location>
        <begin position="310"/>
        <end position="416"/>
    </location>
</feature>
<keyword evidence="3" id="KW-1185">Reference proteome</keyword>
<sequence>MDHSVDDVPNKENGESLATSSPDLAAPSIESSETTSTTPVDNASPCNGGQGQPNTRPGEHVKGNELELTEAELGPPSQDLPAPPHPSTSPTPDTIPSTKENAGDSHPSDSAPHHSLFTLGPSESVSSHSSPDISLATPDSDSAMPPASTAPSSTRTSLTDTQPSGSKAPPSILRSATLPRSASMTAVTFAPLPPTEPRRRASHMQLGVAARSRMLRARRMHFVDPDTGEPVQVVDAPMGDHPGAQYHIHYAYPGEEGEEAYVIRTRRSPGTPHAGAWQAGKPQAGNDEEGSPEEDALIALGKMMKGGAKSLWRRVSKSGPREEAGAGEGEKRPQLRRSASDPVGDKSGGGRSVESASSDETSSGQVEYTEPRHCFDNSETSTPPPKLKSSSNKTLPETPSPEAHATSRRREEEVGRVWEEAVDDDIQRRFSTISKENEKAKTKNTLIGRIASCTQIIVGGKMKTR</sequence>
<feature type="region of interest" description="Disordered" evidence="1">
    <location>
        <begin position="268"/>
        <end position="292"/>
    </location>
</feature>
<accession>A0A0C3RWP2</accession>
<dbReference type="AlphaFoldDB" id="A0A0C3RWP2"/>
<feature type="compositionally biased region" description="Polar residues" evidence="1">
    <location>
        <begin position="39"/>
        <end position="55"/>
    </location>
</feature>
<feature type="compositionally biased region" description="Low complexity" evidence="1">
    <location>
        <begin position="122"/>
        <end position="157"/>
    </location>
</feature>
<evidence type="ECO:0000313" key="2">
    <source>
        <dbReference type="EMBL" id="KIP06056.1"/>
    </source>
</evidence>
<evidence type="ECO:0000313" key="3">
    <source>
        <dbReference type="Proteomes" id="UP000053257"/>
    </source>
</evidence>
<feature type="compositionally biased region" description="Low complexity" evidence="1">
    <location>
        <begin position="352"/>
        <end position="363"/>
    </location>
</feature>
<feature type="region of interest" description="Disordered" evidence="1">
    <location>
        <begin position="1"/>
        <end position="202"/>
    </location>
</feature>
<dbReference type="EMBL" id="KN840527">
    <property type="protein sequence ID" value="KIP06056.1"/>
    <property type="molecule type" value="Genomic_DNA"/>
</dbReference>
<gene>
    <name evidence="2" type="ORF">PHLGIDRAFT_36140</name>
</gene>
<feature type="compositionally biased region" description="Basic and acidic residues" evidence="1">
    <location>
        <begin position="1"/>
        <end position="14"/>
    </location>
</feature>
<dbReference type="OrthoDB" id="3265817at2759"/>
<protein>
    <submittedName>
        <fullName evidence="2">Uncharacterized protein</fullName>
    </submittedName>
</protein>
<feature type="compositionally biased region" description="Low complexity" evidence="1">
    <location>
        <begin position="90"/>
        <end position="100"/>
    </location>
</feature>
<proteinExistence type="predicted"/>
<dbReference type="Proteomes" id="UP000053257">
    <property type="component" value="Unassembled WGS sequence"/>
</dbReference>
<evidence type="ECO:0000256" key="1">
    <source>
        <dbReference type="SAM" id="MobiDB-lite"/>
    </source>
</evidence>
<dbReference type="HOGENOM" id="CLU_588066_0_0_1"/>
<feature type="compositionally biased region" description="Low complexity" evidence="1">
    <location>
        <begin position="387"/>
        <end position="396"/>
    </location>
</feature>